<keyword evidence="1" id="KW-0732">Signal</keyword>
<comment type="caution">
    <text evidence="2">The sequence shown here is derived from an EMBL/GenBank/DDBJ whole genome shotgun (WGS) entry which is preliminary data.</text>
</comment>
<protein>
    <submittedName>
        <fullName evidence="2">Uncharacterized protein</fullName>
    </submittedName>
</protein>
<dbReference type="Proteomes" id="UP001246372">
    <property type="component" value="Unassembled WGS sequence"/>
</dbReference>
<sequence>MKRISLLVCLAALLPALALAQTVNPKAKVDPKNNKVSRPVVEKPKQVLLTREQLRSCLTQHDANEQEAVAIKAAQAANQQERDDLKKTKEGLMADAEGFSTSTKEILAERDAIVKEQDALREKLKEMRKGDPEAEAAIEAVKAKAAALDARITAYNKSKNDYQARAAAFDARIEPFNKSSKDLENRTENHLDAVDTWKRECGNKAYDEADEIAVRKEMQQQGK</sequence>
<reference evidence="2" key="1">
    <citation type="submission" date="2023-09" db="EMBL/GenBank/DDBJ databases">
        <title>Paucibacter sp. APW11 Genome sequencing and assembly.</title>
        <authorList>
            <person name="Kim I."/>
        </authorList>
    </citation>
    <scope>NUCLEOTIDE SEQUENCE</scope>
    <source>
        <strain evidence="2">APW11</strain>
    </source>
</reference>
<evidence type="ECO:0000256" key="1">
    <source>
        <dbReference type="SAM" id="SignalP"/>
    </source>
</evidence>
<organism evidence="2 3">
    <name type="scientific">Roseateles aquae</name>
    <dbReference type="NCBI Taxonomy" id="3077235"/>
    <lineage>
        <taxon>Bacteria</taxon>
        <taxon>Pseudomonadati</taxon>
        <taxon>Pseudomonadota</taxon>
        <taxon>Betaproteobacteria</taxon>
        <taxon>Burkholderiales</taxon>
        <taxon>Sphaerotilaceae</taxon>
        <taxon>Roseateles</taxon>
    </lineage>
</organism>
<name>A0ABU3P754_9BURK</name>
<dbReference type="EMBL" id="JAVXZY010000001">
    <property type="protein sequence ID" value="MDT8998122.1"/>
    <property type="molecule type" value="Genomic_DNA"/>
</dbReference>
<dbReference type="RefSeq" id="WP_315648421.1">
    <property type="nucleotide sequence ID" value="NZ_JAVXZY010000001.1"/>
</dbReference>
<evidence type="ECO:0000313" key="3">
    <source>
        <dbReference type="Proteomes" id="UP001246372"/>
    </source>
</evidence>
<keyword evidence="3" id="KW-1185">Reference proteome</keyword>
<proteinExistence type="predicted"/>
<gene>
    <name evidence="2" type="ORF">RQP53_02410</name>
</gene>
<evidence type="ECO:0000313" key="2">
    <source>
        <dbReference type="EMBL" id="MDT8998122.1"/>
    </source>
</evidence>
<feature type="signal peptide" evidence="1">
    <location>
        <begin position="1"/>
        <end position="20"/>
    </location>
</feature>
<accession>A0ABU3P754</accession>
<feature type="chain" id="PRO_5046865498" evidence="1">
    <location>
        <begin position="21"/>
        <end position="223"/>
    </location>
</feature>